<dbReference type="InterPro" id="IPR009319">
    <property type="entry name" value="Phage_A118_VSP1"/>
</dbReference>
<evidence type="ECO:0008006" key="3">
    <source>
        <dbReference type="Google" id="ProtNLM"/>
    </source>
</evidence>
<protein>
    <recommendedName>
        <fullName evidence="3">Minor capsid protein</fullName>
    </recommendedName>
</protein>
<comment type="caution">
    <text evidence="1">The sequence shown here is derived from an EMBL/GenBank/DDBJ whole genome shotgun (WGS) entry which is preliminary data.</text>
</comment>
<sequence>MIIKMVIKTKLQPWEIDAIANISATKLANLEDNLWTKLIDYLYEQAVENKLEKNDDLDWQQQMLNQQSLFSQRISKEIYKIMNGVIADFKQKLQDGGVINLAAEEKWLRSQFNKKALPKKPKTSLKDSKAINKTVSKHVENDSKYLAMGKRNLKTNTEMTLKNLIHTTISEYRNGGKGMTTDKAIYRVSRKAAQKGIPMLIDRAGKHWDPEVYTRLVISNALSQVSNESELARFQEYGGKLVRVSSHAACRPTHRPYQDNIYCFSGSTENYKNLREATNYGTAGGLCGINCRHYLIPYIPDASEFKRPETIDEAENARQYKLTQQQRYLERKVRAAKRQQYSAKKFGDEVDQNQANQRVRTAQANIRSFVKENNLTRQYQREQIGKK</sequence>
<dbReference type="Pfam" id="PF06152">
    <property type="entry name" value="Phage_min_cap2"/>
    <property type="match status" value="1"/>
</dbReference>
<evidence type="ECO:0000313" key="1">
    <source>
        <dbReference type="EMBL" id="RHW51317.1"/>
    </source>
</evidence>
<keyword evidence="2" id="KW-1185">Reference proteome</keyword>
<dbReference type="Proteomes" id="UP000284109">
    <property type="component" value="Unassembled WGS sequence"/>
</dbReference>
<reference evidence="1 2" key="1">
    <citation type="submission" date="2018-07" db="EMBL/GenBank/DDBJ databases">
        <title>Genome sequences of six Lactobacillus spp. isolated from bumble bee guts.</title>
        <authorList>
            <person name="Motta E.V.S."/>
            <person name="Moran N.A."/>
        </authorList>
    </citation>
    <scope>NUCLEOTIDE SEQUENCE [LARGE SCALE GENOMIC DNA]</scope>
    <source>
        <strain evidence="1 2">BI-1.1</strain>
    </source>
</reference>
<organism evidence="1 2">
    <name type="scientific">Bombilactobacillus bombi</name>
    <dbReference type="NCBI Taxonomy" id="1303590"/>
    <lineage>
        <taxon>Bacteria</taxon>
        <taxon>Bacillati</taxon>
        <taxon>Bacillota</taxon>
        <taxon>Bacilli</taxon>
        <taxon>Lactobacillales</taxon>
        <taxon>Lactobacillaceae</taxon>
        <taxon>Bombilactobacillus</taxon>
    </lineage>
</organism>
<accession>A0A417ZHZ9</accession>
<gene>
    <name evidence="1" type="ORF">DS831_04665</name>
</gene>
<name>A0A417ZHZ9_9LACO</name>
<proteinExistence type="predicted"/>
<dbReference type="AlphaFoldDB" id="A0A417ZHZ9"/>
<dbReference type="GO" id="GO:0005198">
    <property type="term" value="F:structural molecule activity"/>
    <property type="evidence" value="ECO:0007669"/>
    <property type="project" value="InterPro"/>
</dbReference>
<dbReference type="EMBL" id="QOCR01000002">
    <property type="protein sequence ID" value="RHW51317.1"/>
    <property type="molecule type" value="Genomic_DNA"/>
</dbReference>
<evidence type="ECO:0000313" key="2">
    <source>
        <dbReference type="Proteomes" id="UP000284109"/>
    </source>
</evidence>